<dbReference type="PANTHER" id="PTHR30055:SF234">
    <property type="entry name" value="HTH-TYPE TRANSCRIPTIONAL REGULATOR BETI"/>
    <property type="match status" value="1"/>
</dbReference>
<dbReference type="PANTHER" id="PTHR30055">
    <property type="entry name" value="HTH-TYPE TRANSCRIPTIONAL REGULATOR RUTR"/>
    <property type="match status" value="1"/>
</dbReference>
<gene>
    <name evidence="6" type="ORF">SAMN05421810_103105</name>
</gene>
<organism evidence="6 7">
    <name type="scientific">Amycolatopsis arida</name>
    <dbReference type="NCBI Taxonomy" id="587909"/>
    <lineage>
        <taxon>Bacteria</taxon>
        <taxon>Bacillati</taxon>
        <taxon>Actinomycetota</taxon>
        <taxon>Actinomycetes</taxon>
        <taxon>Pseudonocardiales</taxon>
        <taxon>Pseudonocardiaceae</taxon>
        <taxon>Amycolatopsis</taxon>
    </lineage>
</organism>
<dbReference type="PRINTS" id="PR00455">
    <property type="entry name" value="HTHTETR"/>
</dbReference>
<sequence>MNAPARPRRTQDERSAETRRKLLDATIDCLVEHGYAGMTTSRVVRRAGVTRGAQAHHFSTKAALVTAAVHHLAARRTEQAIQRMSQLVESTDPIGDVLDLVWELHQGPVFTATVELWLVARTDPELRRQIVAVEPAATGSMIGIAQALLPDRATQQELLNYFYTVMDTVRGVLVGGFAARDERQLAARWRRAKAELRVLAEAVLDRARVSVDDLLRQVSARS</sequence>
<feature type="domain" description="HTH tetR-type" evidence="5">
    <location>
        <begin position="16"/>
        <end position="76"/>
    </location>
</feature>
<name>A0A1I5SDM2_9PSEU</name>
<dbReference type="Proteomes" id="UP000198727">
    <property type="component" value="Unassembled WGS sequence"/>
</dbReference>
<dbReference type="EMBL" id="FOWW01000003">
    <property type="protein sequence ID" value="SFP68825.1"/>
    <property type="molecule type" value="Genomic_DNA"/>
</dbReference>
<dbReference type="AlphaFoldDB" id="A0A1I5SDM2"/>
<accession>A0A1I5SDM2</accession>
<evidence type="ECO:0000313" key="6">
    <source>
        <dbReference type="EMBL" id="SFP68825.1"/>
    </source>
</evidence>
<keyword evidence="2 4" id="KW-0238">DNA-binding</keyword>
<dbReference type="STRING" id="587909.SAMN05421810_103105"/>
<keyword evidence="3" id="KW-0804">Transcription</keyword>
<evidence type="ECO:0000313" key="7">
    <source>
        <dbReference type="Proteomes" id="UP000198727"/>
    </source>
</evidence>
<dbReference type="Gene3D" id="1.10.357.10">
    <property type="entry name" value="Tetracycline Repressor, domain 2"/>
    <property type="match status" value="1"/>
</dbReference>
<dbReference type="SUPFAM" id="SSF46689">
    <property type="entry name" value="Homeodomain-like"/>
    <property type="match status" value="1"/>
</dbReference>
<evidence type="ECO:0000256" key="2">
    <source>
        <dbReference type="ARBA" id="ARBA00023125"/>
    </source>
</evidence>
<evidence type="ECO:0000256" key="3">
    <source>
        <dbReference type="ARBA" id="ARBA00023163"/>
    </source>
</evidence>
<evidence type="ECO:0000259" key="5">
    <source>
        <dbReference type="PROSITE" id="PS50977"/>
    </source>
</evidence>
<dbReference type="InterPro" id="IPR001647">
    <property type="entry name" value="HTH_TetR"/>
</dbReference>
<dbReference type="Pfam" id="PF00440">
    <property type="entry name" value="TetR_N"/>
    <property type="match status" value="1"/>
</dbReference>
<dbReference type="InterPro" id="IPR009057">
    <property type="entry name" value="Homeodomain-like_sf"/>
</dbReference>
<keyword evidence="1" id="KW-0805">Transcription regulation</keyword>
<dbReference type="GO" id="GO:0000976">
    <property type="term" value="F:transcription cis-regulatory region binding"/>
    <property type="evidence" value="ECO:0007669"/>
    <property type="project" value="TreeGrafter"/>
</dbReference>
<evidence type="ECO:0000256" key="1">
    <source>
        <dbReference type="ARBA" id="ARBA00023015"/>
    </source>
</evidence>
<dbReference type="InterPro" id="IPR050109">
    <property type="entry name" value="HTH-type_TetR-like_transc_reg"/>
</dbReference>
<protein>
    <submittedName>
        <fullName evidence="6">Regulatory protein, tetR family</fullName>
    </submittedName>
</protein>
<dbReference type="OrthoDB" id="4538622at2"/>
<feature type="DNA-binding region" description="H-T-H motif" evidence="4">
    <location>
        <begin position="39"/>
        <end position="58"/>
    </location>
</feature>
<evidence type="ECO:0000256" key="4">
    <source>
        <dbReference type="PROSITE-ProRule" id="PRU00335"/>
    </source>
</evidence>
<reference evidence="7" key="1">
    <citation type="submission" date="2016-10" db="EMBL/GenBank/DDBJ databases">
        <authorList>
            <person name="Varghese N."/>
            <person name="Submissions S."/>
        </authorList>
    </citation>
    <scope>NUCLEOTIDE SEQUENCE [LARGE SCALE GENOMIC DNA]</scope>
    <source>
        <strain evidence="7">CGMCC 4.5579</strain>
    </source>
</reference>
<dbReference type="GO" id="GO:0003700">
    <property type="term" value="F:DNA-binding transcription factor activity"/>
    <property type="evidence" value="ECO:0007669"/>
    <property type="project" value="TreeGrafter"/>
</dbReference>
<dbReference type="RefSeq" id="WP_092529795.1">
    <property type="nucleotide sequence ID" value="NZ_FOWW01000003.1"/>
</dbReference>
<keyword evidence="7" id="KW-1185">Reference proteome</keyword>
<dbReference type="PROSITE" id="PS50977">
    <property type="entry name" value="HTH_TETR_2"/>
    <property type="match status" value="1"/>
</dbReference>
<proteinExistence type="predicted"/>